<protein>
    <submittedName>
        <fullName evidence="2">Uncharacterized protein</fullName>
    </submittedName>
</protein>
<keyword evidence="1" id="KW-0472">Membrane</keyword>
<feature type="non-terminal residue" evidence="2">
    <location>
        <position position="1"/>
    </location>
</feature>
<accession>A0A0L8GRH9</accession>
<reference evidence="2" key="1">
    <citation type="submission" date="2015-07" db="EMBL/GenBank/DDBJ databases">
        <title>MeaNS - Measles Nucleotide Surveillance Program.</title>
        <authorList>
            <person name="Tran T."/>
            <person name="Druce J."/>
        </authorList>
    </citation>
    <scope>NUCLEOTIDE SEQUENCE</scope>
    <source>
        <strain evidence="2">UCB-OBI-ISO-001</strain>
        <tissue evidence="2">Gonad</tissue>
    </source>
</reference>
<evidence type="ECO:0000256" key="1">
    <source>
        <dbReference type="SAM" id="Phobius"/>
    </source>
</evidence>
<evidence type="ECO:0000313" key="2">
    <source>
        <dbReference type="EMBL" id="KOF79502.1"/>
    </source>
</evidence>
<sequence length="162" mass="18271">YPSHPLSITISISCSFSYYHSLSFIPPFNLFLSLPLKLTSSSLPQHTLCLRLYFSFLPPLSVSHSVFPLCLSVSLFFIFSFISALSYIFFLFASSSSLIFSLPFSPLTSHSHSPHFPCLSLSLSPPHTLSPAITTHFRMKWPRILPNSLVWHKSETLGLRFS</sequence>
<dbReference type="EMBL" id="KQ420721">
    <property type="protein sequence ID" value="KOF79502.1"/>
    <property type="molecule type" value="Genomic_DNA"/>
</dbReference>
<proteinExistence type="predicted"/>
<name>A0A0L8GRH9_OCTBM</name>
<feature type="transmembrane region" description="Helical" evidence="1">
    <location>
        <begin position="73"/>
        <end position="93"/>
    </location>
</feature>
<gene>
    <name evidence="2" type="ORF">OCBIM_22029361mg</name>
</gene>
<keyword evidence="1" id="KW-1133">Transmembrane helix</keyword>
<dbReference type="AlphaFoldDB" id="A0A0L8GRH9"/>
<organism evidence="2">
    <name type="scientific">Octopus bimaculoides</name>
    <name type="common">California two-spotted octopus</name>
    <dbReference type="NCBI Taxonomy" id="37653"/>
    <lineage>
        <taxon>Eukaryota</taxon>
        <taxon>Metazoa</taxon>
        <taxon>Spiralia</taxon>
        <taxon>Lophotrochozoa</taxon>
        <taxon>Mollusca</taxon>
        <taxon>Cephalopoda</taxon>
        <taxon>Coleoidea</taxon>
        <taxon>Octopodiformes</taxon>
        <taxon>Octopoda</taxon>
        <taxon>Incirrata</taxon>
        <taxon>Octopodidae</taxon>
        <taxon>Octopus</taxon>
    </lineage>
</organism>
<keyword evidence="1" id="KW-0812">Transmembrane</keyword>